<dbReference type="GO" id="GO:0033539">
    <property type="term" value="P:fatty acid beta-oxidation using acyl-CoA dehydrogenase"/>
    <property type="evidence" value="ECO:0007669"/>
    <property type="project" value="TreeGrafter"/>
</dbReference>
<dbReference type="InterPro" id="IPR013786">
    <property type="entry name" value="AcylCoA_DH/ox_N"/>
</dbReference>
<gene>
    <name evidence="10" type="ORF">VHEMI05498</name>
</gene>
<keyword evidence="4 6" id="KW-0274">FAD</keyword>
<evidence type="ECO:0000259" key="7">
    <source>
        <dbReference type="Pfam" id="PF00441"/>
    </source>
</evidence>
<feature type="domain" description="Acyl-CoA dehydrogenase/oxidase C-terminal" evidence="7">
    <location>
        <begin position="265"/>
        <end position="420"/>
    </location>
</feature>
<evidence type="ECO:0000259" key="9">
    <source>
        <dbReference type="Pfam" id="PF02771"/>
    </source>
</evidence>
<dbReference type="InterPro" id="IPR050741">
    <property type="entry name" value="Acyl-CoA_dehydrogenase"/>
</dbReference>
<dbReference type="InterPro" id="IPR046373">
    <property type="entry name" value="Acyl-CoA_Oxase/DH_mid-dom_sf"/>
</dbReference>
<dbReference type="Pfam" id="PF02771">
    <property type="entry name" value="Acyl-CoA_dh_N"/>
    <property type="match status" value="1"/>
</dbReference>
<reference evidence="10 11" key="1">
    <citation type="journal article" date="2015" name="Genome Announc.">
        <title>Draft Genome Sequence and Gene Annotation of the Entomopathogenic Fungus Verticillium hemipterigenum.</title>
        <authorList>
            <person name="Horn F."/>
            <person name="Habel A."/>
            <person name="Scharf D.H."/>
            <person name="Dworschak J."/>
            <person name="Brakhage A.A."/>
            <person name="Guthke R."/>
            <person name="Hertweck C."/>
            <person name="Linde J."/>
        </authorList>
    </citation>
    <scope>NUCLEOTIDE SEQUENCE [LARGE SCALE GENOMIC DNA]</scope>
</reference>
<evidence type="ECO:0000259" key="8">
    <source>
        <dbReference type="Pfam" id="PF02770"/>
    </source>
</evidence>
<evidence type="ECO:0000256" key="4">
    <source>
        <dbReference type="ARBA" id="ARBA00022827"/>
    </source>
</evidence>
<dbReference type="Gene3D" id="1.20.140.10">
    <property type="entry name" value="Butyryl-CoA Dehydrogenase, subunit A, domain 3"/>
    <property type="match status" value="1"/>
</dbReference>
<keyword evidence="5 6" id="KW-0560">Oxidoreductase</keyword>
<evidence type="ECO:0000256" key="1">
    <source>
        <dbReference type="ARBA" id="ARBA00001974"/>
    </source>
</evidence>
<dbReference type="GO" id="GO:0003995">
    <property type="term" value="F:acyl-CoA dehydrogenase activity"/>
    <property type="evidence" value="ECO:0007669"/>
    <property type="project" value="InterPro"/>
</dbReference>
<proteinExistence type="inferred from homology"/>
<sequence>MPTNPILSLTEEVTWSEPAWVNDTLASPYYNDSHRRLRENLRKFFDEHIQPHALDWEAKGEVPHEAAVKALQSGMLGLEVPEKYHPAGVPNLAGIPYDQWDQFHYLIAIDEGSRVEGGVLMNITGANAVGLPPVVNFGTEEQKDRWLPGIMTRETMFCLGITEPTGGSDVGGLRTTAEKTADGKHYIVNGVKKWISGSQWATHMTTAVRTGEEGFGGISILVVPLNLPGVTVTKIHNAGHNAGGASFVEMDDVKVPVENLIGEENEGVSIIMRNFNRERYMIAIQCNRKARTCLHMALQYALKRKTFGKNLMNSQVIRKKLADMAQRIEAHWAWIEQIAYHAQNSPDGWQSFDLASRSALIKVQGGQLLEFANREAIQIFGGAGYQKSGPGATVEQIARDIRVLVVGGGSEEVMNDLAVRQELLTLKSKI</sequence>
<accession>A0A0A1SY78</accession>
<evidence type="ECO:0008006" key="12">
    <source>
        <dbReference type="Google" id="ProtNLM"/>
    </source>
</evidence>
<evidence type="ECO:0000256" key="3">
    <source>
        <dbReference type="ARBA" id="ARBA00022630"/>
    </source>
</evidence>
<dbReference type="InterPro" id="IPR036250">
    <property type="entry name" value="AcylCo_DH-like_C"/>
</dbReference>
<keyword evidence="11" id="KW-1185">Reference proteome</keyword>
<keyword evidence="3 6" id="KW-0285">Flavoprotein</keyword>
<dbReference type="InterPro" id="IPR009100">
    <property type="entry name" value="AcylCoA_DH/oxidase_NM_dom_sf"/>
</dbReference>
<dbReference type="SUPFAM" id="SSF47203">
    <property type="entry name" value="Acyl-CoA dehydrogenase C-terminal domain-like"/>
    <property type="match status" value="1"/>
</dbReference>
<dbReference type="HOGENOM" id="CLU_018204_4_1_1"/>
<dbReference type="AlphaFoldDB" id="A0A0A1SY78"/>
<dbReference type="Proteomes" id="UP000039046">
    <property type="component" value="Unassembled WGS sequence"/>
</dbReference>
<feature type="domain" description="Acyl-CoA dehydrogenase/oxidase N-terminal" evidence="9">
    <location>
        <begin position="32"/>
        <end position="153"/>
    </location>
</feature>
<dbReference type="OrthoDB" id="10254877at2759"/>
<dbReference type="Pfam" id="PF02770">
    <property type="entry name" value="Acyl-CoA_dh_M"/>
    <property type="match status" value="1"/>
</dbReference>
<dbReference type="InterPro" id="IPR009075">
    <property type="entry name" value="AcylCo_DH/oxidase_C"/>
</dbReference>
<dbReference type="SUPFAM" id="SSF56645">
    <property type="entry name" value="Acyl-CoA dehydrogenase NM domain-like"/>
    <property type="match status" value="1"/>
</dbReference>
<dbReference type="PROSITE" id="PS00072">
    <property type="entry name" value="ACYL_COA_DH_1"/>
    <property type="match status" value="1"/>
</dbReference>
<evidence type="ECO:0000313" key="10">
    <source>
        <dbReference type="EMBL" id="CEJ89671.1"/>
    </source>
</evidence>
<evidence type="ECO:0000313" key="11">
    <source>
        <dbReference type="Proteomes" id="UP000039046"/>
    </source>
</evidence>
<name>A0A0A1SY78_9HYPO</name>
<dbReference type="PANTHER" id="PTHR48083:SF28">
    <property type="entry name" value="ACYL-COA DEHYDROGENASE FAMILY PROTEIN (AFU_ORTHOLOGUE AFUA_6G10880)-RELATED"/>
    <property type="match status" value="1"/>
</dbReference>
<protein>
    <recommendedName>
        <fullName evidence="12">Acyl-CoA dehydrogenase</fullName>
    </recommendedName>
</protein>
<dbReference type="GO" id="GO:0005737">
    <property type="term" value="C:cytoplasm"/>
    <property type="evidence" value="ECO:0007669"/>
    <property type="project" value="TreeGrafter"/>
</dbReference>
<evidence type="ECO:0000256" key="6">
    <source>
        <dbReference type="RuleBase" id="RU362125"/>
    </source>
</evidence>
<dbReference type="InterPro" id="IPR006091">
    <property type="entry name" value="Acyl-CoA_Oxase/DH_mid-dom"/>
</dbReference>
<dbReference type="Gene3D" id="2.40.110.10">
    <property type="entry name" value="Butyryl-CoA Dehydrogenase, subunit A, domain 2"/>
    <property type="match status" value="1"/>
</dbReference>
<organism evidence="10 11">
    <name type="scientific">[Torrubiella] hemipterigena</name>
    <dbReference type="NCBI Taxonomy" id="1531966"/>
    <lineage>
        <taxon>Eukaryota</taxon>
        <taxon>Fungi</taxon>
        <taxon>Dikarya</taxon>
        <taxon>Ascomycota</taxon>
        <taxon>Pezizomycotina</taxon>
        <taxon>Sordariomycetes</taxon>
        <taxon>Hypocreomycetidae</taxon>
        <taxon>Hypocreales</taxon>
        <taxon>Clavicipitaceae</taxon>
        <taxon>Clavicipitaceae incertae sedis</taxon>
        <taxon>'Torrubiella' clade</taxon>
    </lineage>
</organism>
<comment type="cofactor">
    <cofactor evidence="1 6">
        <name>FAD</name>
        <dbReference type="ChEBI" id="CHEBI:57692"/>
    </cofactor>
</comment>
<dbReference type="InterPro" id="IPR006089">
    <property type="entry name" value="Acyl-CoA_DH_CS"/>
</dbReference>
<dbReference type="GO" id="GO:0050660">
    <property type="term" value="F:flavin adenine dinucleotide binding"/>
    <property type="evidence" value="ECO:0007669"/>
    <property type="project" value="InterPro"/>
</dbReference>
<dbReference type="InterPro" id="IPR037069">
    <property type="entry name" value="AcylCoA_DH/ox_N_sf"/>
</dbReference>
<dbReference type="Gene3D" id="1.10.540.10">
    <property type="entry name" value="Acyl-CoA dehydrogenase/oxidase, N-terminal domain"/>
    <property type="match status" value="1"/>
</dbReference>
<evidence type="ECO:0000256" key="2">
    <source>
        <dbReference type="ARBA" id="ARBA00009347"/>
    </source>
</evidence>
<comment type="similarity">
    <text evidence="2 6">Belongs to the acyl-CoA dehydrogenase family.</text>
</comment>
<dbReference type="EMBL" id="CDHN01000003">
    <property type="protein sequence ID" value="CEJ89671.1"/>
    <property type="molecule type" value="Genomic_DNA"/>
</dbReference>
<feature type="domain" description="Acyl-CoA oxidase/dehydrogenase middle" evidence="8">
    <location>
        <begin position="158"/>
        <end position="253"/>
    </location>
</feature>
<dbReference type="Pfam" id="PF00441">
    <property type="entry name" value="Acyl-CoA_dh_1"/>
    <property type="match status" value="1"/>
</dbReference>
<dbReference type="STRING" id="1531966.A0A0A1SY78"/>
<dbReference type="PANTHER" id="PTHR48083">
    <property type="entry name" value="MEDIUM-CHAIN SPECIFIC ACYL-COA DEHYDROGENASE, MITOCHONDRIAL-RELATED"/>
    <property type="match status" value="1"/>
</dbReference>
<evidence type="ECO:0000256" key="5">
    <source>
        <dbReference type="ARBA" id="ARBA00023002"/>
    </source>
</evidence>